<comment type="subunit">
    <text evidence="10">Heterotrimer of RecB, RecC and RecD. All subunits contribute to DNA-binding.</text>
</comment>
<sequence>MFKTYHSNDLEVLRDILLHLLQRPLANPLQQEVILVQSPGMSHWLKLSMAEQQGIAANLRFPLPATFIWELLYQLFPHLPKRSPYDKEWMRWRLMRLLPPLLSQPDFAVLAHYLEQAPALKLYQLCGRIADLFDQYLVYRPDWILAWEAGQSAPVDLATEESWQPQLWRYLVADIEQGGQQGQHRARLIEQAVQRLGQPGVELDLPERLAVFGISALPPAYVHLLHALGQQRDVHLFIQNPCQEYWGDILDPSKAQDLGSVGNSLLASMGKLGRDYLDLLLPYDPTPIEAFVPRQTAATTPLLAAVQQDILQLRQGPAQGLHVLQADDPSIQIHSAYSALREVEMLHDWLLQRFASDPSLKPRDVLVMMPDVRPFAPFIEAVFGQSRDQRFIPWAIADMGLGVEQPLLQIFMTWLALPDQRFSLSQVMDWLAVPALAQRFALSPAQVQQLADWLARAGVRWGLDQQDYQRQGLPERQHHTWAQGLERLLAGYSLDAQQLWQDIWPLAGISSQNAEPIGGLWRLLQSLAQWRSWMEQERSLQQWSLGLQTLLDEMFEPEEQELWLLEQIRAALMDLQQQSQQADYEAPLPVQVVRAHLSRALEQRGVGQRFLAGQVNFCTLMPMRSVPFRLVCLLGMNDGDYPRQVPRLGFDLMQSRWRRGDRSRRDDDRYLFLEALLSAREGFYISYQGRDQQDNHERPPSVLVSELLDYLGQHSQLAGQTHADGLQRAQQVRAQLCQQHPLFPFAEQYFNGQGPRSYQHEWLAAAQRQAITPTAFCAAPLSPLESSGTLELDELLSFARAPWRYFMQQRLRVYWGQEAQQRAEVEPQQLQNLTAYQARDLGLQLTLQGKSGQSWQRYLHASGLLPQPPLANLALAKLEQSLAPLQQVWQQQGGLGETREVDLQLAEWRLQGWLRLHQGQLLSLRAGKVRGQDVAQLLLSQLVMAAQGQALSASLYGQDNCVRLQAVTAEQARAELQLWLQTYAEGWRQPLPIFIDAAWTALHTKDGLTAESLYKAWSAPFAEGEQVYVQRLFPAWSECQEQALYWAETLVQPWQERVQVEKLAEFNEQEAE</sequence>
<name>A0ABV5ZAX1_9GAMM</name>
<keyword evidence="8 10" id="KW-0238">DNA-binding</keyword>
<comment type="miscellaneous">
    <text evidence="10">In the RecBCD complex, RecB has a slow 3'-5' helicase, an exonuclease activity and loads RecA onto ssDNA, RecD has a fast 5'-3' helicase activity, while RecC stimulates the ATPase and processivity of the RecB helicase and contributes to recognition of the Chi site.</text>
</comment>
<dbReference type="EMBL" id="JBHLZN010000001">
    <property type="protein sequence ID" value="MFB9885679.1"/>
    <property type="molecule type" value="Genomic_DNA"/>
</dbReference>
<evidence type="ECO:0000256" key="5">
    <source>
        <dbReference type="ARBA" id="ARBA00022806"/>
    </source>
</evidence>
<comment type="similarity">
    <text evidence="10">Belongs to the RecC family.</text>
</comment>
<reference evidence="12 13" key="1">
    <citation type="submission" date="2024-09" db="EMBL/GenBank/DDBJ databases">
        <authorList>
            <person name="Sun Q."/>
            <person name="Mori K."/>
        </authorList>
    </citation>
    <scope>NUCLEOTIDE SEQUENCE [LARGE SCALE GENOMIC DNA]</scope>
    <source>
        <strain evidence="12 13">ATCC 51285</strain>
    </source>
</reference>
<dbReference type="RefSeq" id="WP_051527817.1">
    <property type="nucleotide sequence ID" value="NZ_JBHLZN010000001.1"/>
</dbReference>
<keyword evidence="9 10" id="KW-0234">DNA repair</keyword>
<proteinExistence type="inferred from homology"/>
<protein>
    <recommendedName>
        <fullName evidence="10">RecBCD enzyme subunit RecC</fullName>
    </recommendedName>
    <alternativeName>
        <fullName evidence="10">Exonuclease V subunit RecC</fullName>
        <shortName evidence="10">ExoV subunit RecC</shortName>
    </alternativeName>
    <alternativeName>
        <fullName evidence="10">Helicase/nuclease RecBCD subunit RecC</fullName>
    </alternativeName>
</protein>
<dbReference type="Gene3D" id="1.10.10.160">
    <property type="match status" value="1"/>
</dbReference>
<accession>A0ABV5ZAX1</accession>
<dbReference type="InterPro" id="IPR027417">
    <property type="entry name" value="P-loop_NTPase"/>
</dbReference>
<keyword evidence="6 10" id="KW-0269">Exonuclease</keyword>
<evidence type="ECO:0000256" key="8">
    <source>
        <dbReference type="ARBA" id="ARBA00023125"/>
    </source>
</evidence>
<keyword evidence="4 10" id="KW-0378">Hydrolase</keyword>
<comment type="caution">
    <text evidence="12">The sequence shown here is derived from an EMBL/GenBank/DDBJ whole genome shotgun (WGS) entry which is preliminary data.</text>
</comment>
<dbReference type="InterPro" id="IPR041500">
    <property type="entry name" value="RecC_C"/>
</dbReference>
<evidence type="ECO:0000256" key="10">
    <source>
        <dbReference type="HAMAP-Rule" id="MF_01486"/>
    </source>
</evidence>
<dbReference type="NCBIfam" id="TIGR01450">
    <property type="entry name" value="recC"/>
    <property type="match status" value="1"/>
</dbReference>
<evidence type="ECO:0000313" key="12">
    <source>
        <dbReference type="EMBL" id="MFB9885679.1"/>
    </source>
</evidence>
<dbReference type="PIRSF" id="PIRSF000980">
    <property type="entry name" value="RecC"/>
    <property type="match status" value="1"/>
</dbReference>
<dbReference type="Gene3D" id="1.10.10.990">
    <property type="match status" value="1"/>
</dbReference>
<dbReference type="Pfam" id="PF17946">
    <property type="entry name" value="RecC_C"/>
    <property type="match status" value="1"/>
</dbReference>
<keyword evidence="3 10" id="KW-0227">DNA damage</keyword>
<dbReference type="InterPro" id="IPR013986">
    <property type="entry name" value="DExx_box_DNA_helicase_dom_sf"/>
</dbReference>
<evidence type="ECO:0000256" key="9">
    <source>
        <dbReference type="ARBA" id="ARBA00023204"/>
    </source>
</evidence>
<dbReference type="Pfam" id="PF04257">
    <property type="entry name" value="Exonuc_V_gamma"/>
    <property type="match status" value="1"/>
</dbReference>
<keyword evidence="1 10" id="KW-0540">Nuclease</keyword>
<dbReference type="SUPFAM" id="SSF52980">
    <property type="entry name" value="Restriction endonuclease-like"/>
    <property type="match status" value="1"/>
</dbReference>
<comment type="function">
    <text evidence="10">A helicase/nuclease that prepares dsDNA breaks (DSB) for recombinational DNA repair. Binds to DSBs and unwinds DNA via a highly rapid and processive ATP-dependent bidirectional helicase activity. Unwinds dsDNA until it encounters a Chi (crossover hotspot instigator) sequence from the 3' direction. Cuts ssDNA a few nucleotides 3' to the Chi site. The properties and activities of the enzyme are changed at Chi. The Chi-altered holoenzyme produces a long 3'-ssDNA overhang and facilitates RecA-binding to the ssDNA for homologous DNA recombination and repair. Holoenzyme degrades any linearized DNA that is unable to undergo homologous recombination. In the holoenzyme this subunit recognizes the wild-type Chi sequence, and when added to isolated RecB increases its ATP-dependent helicase processivity.</text>
</comment>
<dbReference type="Gene3D" id="3.40.50.300">
    <property type="entry name" value="P-loop containing nucleotide triphosphate hydrolases"/>
    <property type="match status" value="2"/>
</dbReference>
<organism evidence="12 13">
    <name type="scientific">Balneatrix alpica</name>
    <dbReference type="NCBI Taxonomy" id="75684"/>
    <lineage>
        <taxon>Bacteria</taxon>
        <taxon>Pseudomonadati</taxon>
        <taxon>Pseudomonadota</taxon>
        <taxon>Gammaproteobacteria</taxon>
        <taxon>Oceanospirillales</taxon>
        <taxon>Balneatrichaceae</taxon>
        <taxon>Balneatrix</taxon>
    </lineage>
</organism>
<dbReference type="GO" id="GO:0008854">
    <property type="term" value="F:exodeoxyribonuclease V activity"/>
    <property type="evidence" value="ECO:0007669"/>
    <property type="project" value="UniProtKB-EC"/>
</dbReference>
<evidence type="ECO:0000256" key="1">
    <source>
        <dbReference type="ARBA" id="ARBA00022722"/>
    </source>
</evidence>
<keyword evidence="13" id="KW-1185">Reference proteome</keyword>
<keyword evidence="5 10" id="KW-0347">Helicase</keyword>
<dbReference type="PANTHER" id="PTHR30591:SF1">
    <property type="entry name" value="RECBCD ENZYME SUBUNIT RECC"/>
    <property type="match status" value="1"/>
</dbReference>
<dbReference type="Proteomes" id="UP001589628">
    <property type="component" value="Unassembled WGS sequence"/>
</dbReference>
<keyword evidence="2 10" id="KW-0547">Nucleotide-binding</keyword>
<evidence type="ECO:0000256" key="2">
    <source>
        <dbReference type="ARBA" id="ARBA00022741"/>
    </source>
</evidence>
<evidence type="ECO:0000256" key="6">
    <source>
        <dbReference type="ARBA" id="ARBA00022839"/>
    </source>
</evidence>
<dbReference type="SUPFAM" id="SSF52540">
    <property type="entry name" value="P-loop containing nucleoside triphosphate hydrolases"/>
    <property type="match status" value="2"/>
</dbReference>
<dbReference type="HAMAP" id="MF_01486">
    <property type="entry name" value="RecC"/>
    <property type="match status" value="1"/>
</dbReference>
<evidence type="ECO:0000256" key="7">
    <source>
        <dbReference type="ARBA" id="ARBA00022840"/>
    </source>
</evidence>
<evidence type="ECO:0000313" key="13">
    <source>
        <dbReference type="Proteomes" id="UP001589628"/>
    </source>
</evidence>
<dbReference type="InterPro" id="IPR011335">
    <property type="entry name" value="Restrct_endonuc-II-like"/>
</dbReference>
<dbReference type="Gene3D" id="3.40.50.10930">
    <property type="match status" value="1"/>
</dbReference>
<keyword evidence="7 10" id="KW-0067">ATP-binding</keyword>
<evidence type="ECO:0000256" key="3">
    <source>
        <dbReference type="ARBA" id="ARBA00022763"/>
    </source>
</evidence>
<feature type="domain" description="RecC C-terminal" evidence="11">
    <location>
        <begin position="789"/>
        <end position="1004"/>
    </location>
</feature>
<dbReference type="PANTHER" id="PTHR30591">
    <property type="entry name" value="RECBCD ENZYME SUBUNIT RECC"/>
    <property type="match status" value="1"/>
</dbReference>
<evidence type="ECO:0000259" key="11">
    <source>
        <dbReference type="Pfam" id="PF17946"/>
    </source>
</evidence>
<gene>
    <name evidence="10 12" type="primary">recC</name>
    <name evidence="12" type="ORF">ACFFLH_04565</name>
</gene>
<dbReference type="InterPro" id="IPR006697">
    <property type="entry name" value="RecC"/>
</dbReference>
<evidence type="ECO:0000256" key="4">
    <source>
        <dbReference type="ARBA" id="ARBA00022801"/>
    </source>
</evidence>